<dbReference type="SMART" id="SM00320">
    <property type="entry name" value="WD40"/>
    <property type="match status" value="6"/>
</dbReference>
<evidence type="ECO:0000313" key="10">
    <source>
        <dbReference type="EMBL" id="CAF1337108.1"/>
    </source>
</evidence>
<dbReference type="CDD" id="cd00200">
    <property type="entry name" value="WD40"/>
    <property type="match status" value="1"/>
</dbReference>
<dbReference type="SUPFAM" id="SSF100950">
    <property type="entry name" value="NagB/RpiA/CoA transferase-like"/>
    <property type="match status" value="1"/>
</dbReference>
<dbReference type="InterPro" id="IPR036322">
    <property type="entry name" value="WD40_repeat_dom_sf"/>
</dbReference>
<dbReference type="PANTHER" id="PTHR10971">
    <property type="entry name" value="MRNA EXPORT FACTOR AND BUB3"/>
    <property type="match status" value="1"/>
</dbReference>
<evidence type="ECO:0000256" key="6">
    <source>
        <dbReference type="ARBA" id="ARBA00022737"/>
    </source>
</evidence>
<feature type="repeat" description="WD" evidence="9">
    <location>
        <begin position="249"/>
        <end position="292"/>
    </location>
</feature>
<dbReference type="GO" id="GO:0004751">
    <property type="term" value="F:ribose-5-phosphate isomerase activity"/>
    <property type="evidence" value="ECO:0007669"/>
    <property type="project" value="UniProtKB-EC"/>
</dbReference>
<evidence type="ECO:0000256" key="1">
    <source>
        <dbReference type="ARBA" id="ARBA00001713"/>
    </source>
</evidence>
<dbReference type="InterPro" id="IPR001680">
    <property type="entry name" value="WD40_rpt"/>
</dbReference>
<dbReference type="InterPro" id="IPR020472">
    <property type="entry name" value="WD40_PAC1"/>
</dbReference>
<protein>
    <recommendedName>
        <fullName evidence="4">ribose-5-phosphate isomerase</fullName>
        <ecNumber evidence="4">5.3.1.6</ecNumber>
    </recommendedName>
    <alternativeName>
        <fullName evidence="8">Phosphoriboisomerase</fullName>
    </alternativeName>
</protein>
<dbReference type="SUPFAM" id="SSF50978">
    <property type="entry name" value="WD40 repeat-like"/>
    <property type="match status" value="1"/>
</dbReference>
<dbReference type="Gene3D" id="3.40.50.1360">
    <property type="match status" value="1"/>
</dbReference>
<dbReference type="FunFam" id="3.30.70.260:FF:000018">
    <property type="entry name" value="Ribose-5-phosphate isomerase A"/>
    <property type="match status" value="1"/>
</dbReference>
<evidence type="ECO:0000256" key="9">
    <source>
        <dbReference type="PROSITE-ProRule" id="PRU00221"/>
    </source>
</evidence>
<keyword evidence="6" id="KW-0677">Repeat</keyword>
<proteinExistence type="inferred from homology"/>
<dbReference type="Pfam" id="PF06026">
    <property type="entry name" value="Rib_5-P_isom_A"/>
    <property type="match status" value="1"/>
</dbReference>
<dbReference type="PRINTS" id="PR00320">
    <property type="entry name" value="GPROTEINBRPT"/>
</dbReference>
<reference evidence="10" key="1">
    <citation type="submission" date="2021-02" db="EMBL/GenBank/DDBJ databases">
        <authorList>
            <person name="Nowell W R."/>
        </authorList>
    </citation>
    <scope>NUCLEOTIDE SEQUENCE</scope>
</reference>
<dbReference type="PROSITE" id="PS50082">
    <property type="entry name" value="WD_REPEATS_2"/>
    <property type="match status" value="3"/>
</dbReference>
<comment type="pathway">
    <text evidence="2">Carbohydrate degradation; pentose phosphate pathway; D-ribose 5-phosphate from D-ribulose 5-phosphate (non-oxidative stage): step 1/1.</text>
</comment>
<dbReference type="OrthoDB" id="10262475at2759"/>
<dbReference type="EMBL" id="CAJNOM010000302">
    <property type="protein sequence ID" value="CAF1337108.1"/>
    <property type="molecule type" value="Genomic_DNA"/>
</dbReference>
<accession>A0A815GDY3</accession>
<gene>
    <name evidence="10" type="ORF">QVE165_LOCUS33223</name>
</gene>
<sequence>MPTDKAKESAAIAAVDEHINANVHIIGIGSGSTIVPAVKKIAEMVKKDKLDLICVPTSLQARELILSNGLKLGSLIEYQELDLAIDGADEVDEQFNCIKGGGGCQTQEKLVAICAKKFIVVADEKKWSKNLGDQWKKGIPIEVLPIAYKITKKEIEKQLGGEVVVREGTEKLGPVLTDQANFILDWKFDSSKVSNWSDINTKLKLIPGVVETGLFINMISKAYFGNSEGKVQLLVSDIILFVMTECQLQNPPTDGITSVHFSPNNQSQFLIASSWDGSVRLYDVNQHTFRHTYKHTGPVLDCCFPDPSRSFSGGLDRMLKMYDFNTQQETLMGYHDNAIRCVHYSPEMNIVITGSWDSSVKFWDSRAPNCLGTCSLPDKVYTLDSVGELLVVGTAQRKVSIWDLRKINSPTPIENRESNLKYQTRCIRCFPNKQGYVLSSIEGRVAVEFFDSNPDIQKKKYAFKCHRSKDGGIENIFPVNAIAFHKQHGTFATGGSDAFVNMWDGANKKRLCQFHQYPAGITSLAFSSEGNMLAIASSYNYEYGADTQLAPNDITKNNIFVRRVSDLETKPK</sequence>
<name>A0A815GDY3_9BILA</name>
<dbReference type="FunFam" id="3.40.50.1360:FF:000001">
    <property type="entry name" value="Ribose-5-phosphate isomerase A"/>
    <property type="match status" value="1"/>
</dbReference>
<dbReference type="Pfam" id="PF00400">
    <property type="entry name" value="WD40"/>
    <property type="match status" value="4"/>
</dbReference>
<evidence type="ECO:0000256" key="8">
    <source>
        <dbReference type="ARBA" id="ARBA00029734"/>
    </source>
</evidence>
<dbReference type="GO" id="GO:0009052">
    <property type="term" value="P:pentose-phosphate shunt, non-oxidative branch"/>
    <property type="evidence" value="ECO:0007669"/>
    <property type="project" value="InterPro"/>
</dbReference>
<dbReference type="UniPathway" id="UPA00115">
    <property type="reaction ID" value="UER00412"/>
</dbReference>
<keyword evidence="5 9" id="KW-0853">WD repeat</keyword>
<evidence type="ECO:0000256" key="5">
    <source>
        <dbReference type="ARBA" id="ARBA00022574"/>
    </source>
</evidence>
<dbReference type="AlphaFoldDB" id="A0A815GDY3"/>
<evidence type="ECO:0000256" key="4">
    <source>
        <dbReference type="ARBA" id="ARBA00011959"/>
    </source>
</evidence>
<comment type="catalytic activity">
    <reaction evidence="1">
        <text>aldehydo-D-ribose 5-phosphate = D-ribulose 5-phosphate</text>
        <dbReference type="Rhea" id="RHEA:14657"/>
        <dbReference type="ChEBI" id="CHEBI:58121"/>
        <dbReference type="ChEBI" id="CHEBI:58273"/>
        <dbReference type="EC" id="5.3.1.6"/>
    </reaction>
</comment>
<dbReference type="PROSITE" id="PS50294">
    <property type="entry name" value="WD_REPEATS_REGION"/>
    <property type="match status" value="1"/>
</dbReference>
<dbReference type="Gene3D" id="2.130.10.10">
    <property type="entry name" value="YVTN repeat-like/Quinoprotein amine dehydrogenase"/>
    <property type="match status" value="1"/>
</dbReference>
<evidence type="ECO:0000256" key="7">
    <source>
        <dbReference type="ARBA" id="ARBA00023235"/>
    </source>
</evidence>
<dbReference type="InterPro" id="IPR004788">
    <property type="entry name" value="Ribose5P_isomerase_type_A"/>
</dbReference>
<comment type="caution">
    <text evidence="10">The sequence shown here is derived from an EMBL/GenBank/DDBJ whole genome shotgun (WGS) entry which is preliminary data.</text>
</comment>
<feature type="repeat" description="WD" evidence="9">
    <location>
        <begin position="479"/>
        <end position="504"/>
    </location>
</feature>
<dbReference type="CDD" id="cd01398">
    <property type="entry name" value="RPI_A"/>
    <property type="match status" value="1"/>
</dbReference>
<evidence type="ECO:0000256" key="3">
    <source>
        <dbReference type="ARBA" id="ARBA00008088"/>
    </source>
</evidence>
<comment type="similarity">
    <text evidence="3">Belongs to the ribose 5-phosphate isomerase family.</text>
</comment>
<dbReference type="NCBIfam" id="TIGR00021">
    <property type="entry name" value="rpiA"/>
    <property type="match status" value="1"/>
</dbReference>
<dbReference type="Proteomes" id="UP000663832">
    <property type="component" value="Unassembled WGS sequence"/>
</dbReference>
<evidence type="ECO:0000313" key="11">
    <source>
        <dbReference type="Proteomes" id="UP000663832"/>
    </source>
</evidence>
<dbReference type="EC" id="5.3.1.6" evidence="4"/>
<dbReference type="NCBIfam" id="NF001924">
    <property type="entry name" value="PRK00702.1"/>
    <property type="match status" value="1"/>
</dbReference>
<dbReference type="SUPFAM" id="SSF75445">
    <property type="entry name" value="D-ribose-5-phosphate isomerase (RpiA), lid domain"/>
    <property type="match status" value="1"/>
</dbReference>
<keyword evidence="11" id="KW-1185">Reference proteome</keyword>
<keyword evidence="7" id="KW-0413">Isomerase</keyword>
<dbReference type="InterPro" id="IPR015943">
    <property type="entry name" value="WD40/YVTN_repeat-like_dom_sf"/>
</dbReference>
<feature type="repeat" description="WD" evidence="9">
    <location>
        <begin position="332"/>
        <end position="373"/>
    </location>
</feature>
<dbReference type="InterPro" id="IPR037171">
    <property type="entry name" value="NagB/RpiA_transferase-like"/>
</dbReference>
<evidence type="ECO:0000256" key="2">
    <source>
        <dbReference type="ARBA" id="ARBA00004988"/>
    </source>
</evidence>
<dbReference type="Gene3D" id="3.30.70.260">
    <property type="match status" value="1"/>
</dbReference>
<organism evidence="10 11">
    <name type="scientific">Adineta steineri</name>
    <dbReference type="NCBI Taxonomy" id="433720"/>
    <lineage>
        <taxon>Eukaryota</taxon>
        <taxon>Metazoa</taxon>
        <taxon>Spiralia</taxon>
        <taxon>Gnathifera</taxon>
        <taxon>Rotifera</taxon>
        <taxon>Eurotatoria</taxon>
        <taxon>Bdelloidea</taxon>
        <taxon>Adinetida</taxon>
        <taxon>Adinetidae</taxon>
        <taxon>Adineta</taxon>
    </lineage>
</organism>